<comment type="caution">
    <text evidence="1">The sequence shown here is derived from an EMBL/GenBank/DDBJ whole genome shotgun (WGS) entry which is preliminary data.</text>
</comment>
<dbReference type="Gene3D" id="2.180.10.10">
    <property type="entry name" value="RHS repeat-associated core"/>
    <property type="match status" value="1"/>
</dbReference>
<dbReference type="EMBL" id="PFCB01000019">
    <property type="protein sequence ID" value="PIR74503.1"/>
    <property type="molecule type" value="Genomic_DNA"/>
</dbReference>
<proteinExistence type="predicted"/>
<dbReference type="Proteomes" id="UP000230154">
    <property type="component" value="Unassembled WGS sequence"/>
</dbReference>
<evidence type="ECO:0008006" key="3">
    <source>
        <dbReference type="Google" id="ProtNLM"/>
    </source>
</evidence>
<evidence type="ECO:0000313" key="1">
    <source>
        <dbReference type="EMBL" id="PIR74503.1"/>
    </source>
</evidence>
<accession>A0A2H0TQP7</accession>
<dbReference type="AlphaFoldDB" id="A0A2H0TQP7"/>
<name>A0A2H0TQP7_9BACT</name>
<organism evidence="1 2">
    <name type="scientific">Candidatus Magasanikbacteria bacterium CG10_big_fil_rev_8_21_14_0_10_47_10</name>
    <dbReference type="NCBI Taxonomy" id="1974652"/>
    <lineage>
        <taxon>Bacteria</taxon>
        <taxon>Candidatus Magasanikiibacteriota</taxon>
    </lineage>
</organism>
<protein>
    <recommendedName>
        <fullName evidence="3">RHS repeat-associated core domain-containing protein</fullName>
    </recommendedName>
</protein>
<reference evidence="2" key="1">
    <citation type="submission" date="2017-09" db="EMBL/GenBank/DDBJ databases">
        <title>Depth-based differentiation of microbial function through sediment-hosted aquifers and enrichment of novel symbionts in the deep terrestrial subsurface.</title>
        <authorList>
            <person name="Probst A.J."/>
            <person name="Ladd B."/>
            <person name="Jarett J.K."/>
            <person name="Geller-Mcgrath D.E."/>
            <person name="Sieber C.M.K."/>
            <person name="Emerson J.B."/>
            <person name="Anantharaman K."/>
            <person name="Thomas B.C."/>
            <person name="Malmstrom R."/>
            <person name="Stieglmeier M."/>
            <person name="Klingl A."/>
            <person name="Woyke T."/>
            <person name="Ryan C.M."/>
            <person name="Banfield J.F."/>
        </authorList>
    </citation>
    <scope>NUCLEOTIDE SEQUENCE [LARGE SCALE GENOMIC DNA]</scope>
</reference>
<sequence length="171" mass="18870">MCTKMIDIIVNRKVILWPFNSPEKMLDDPQALNLYAYSRNNPLRYVDPDGESIREFLLSGTFQLGLSTTQKGINVTGNFLTFGQFEPAFKHSDKAADRATQEGVNFKTLTQGVGDIVLGVGRSSVGALATGGALGEIKLFLGPSVQYGSDKINYYSKSAFRKIWGRLRVPK</sequence>
<gene>
    <name evidence="1" type="ORF">COU35_02165</name>
</gene>
<evidence type="ECO:0000313" key="2">
    <source>
        <dbReference type="Proteomes" id="UP000230154"/>
    </source>
</evidence>